<dbReference type="EMBL" id="CP137315">
    <property type="protein sequence ID" value="WQF90284.1"/>
    <property type="molecule type" value="Genomic_DNA"/>
</dbReference>
<reference evidence="2" key="1">
    <citation type="journal article" date="2023" name="bioRxiv">
        <title>Complete genome of the Medicago anthracnose fungus, Colletotrichum destructivum, reveals a mini-chromosome-like region within a core chromosome.</title>
        <authorList>
            <person name="Lapalu N."/>
            <person name="Simon A."/>
            <person name="Lu A."/>
            <person name="Plaumann P.-L."/>
            <person name="Amselem J."/>
            <person name="Pigne S."/>
            <person name="Auger A."/>
            <person name="Koch C."/>
            <person name="Dallery J.-F."/>
            <person name="O'Connell R.J."/>
        </authorList>
    </citation>
    <scope>NUCLEOTIDE SEQUENCE [LARGE SCALE GENOMIC DNA]</scope>
    <source>
        <strain evidence="2">CBS 520.97</strain>
    </source>
</reference>
<evidence type="ECO:0000313" key="2">
    <source>
        <dbReference type="Proteomes" id="UP001322277"/>
    </source>
</evidence>
<protein>
    <submittedName>
        <fullName evidence="1">Uncharacterized protein</fullName>
    </submittedName>
</protein>
<dbReference type="KEGG" id="cdet:87951798"/>
<dbReference type="RefSeq" id="XP_062787505.1">
    <property type="nucleotide sequence ID" value="XM_062931454.1"/>
</dbReference>
<organism evidence="1 2">
    <name type="scientific">Colletotrichum destructivum</name>
    <dbReference type="NCBI Taxonomy" id="34406"/>
    <lineage>
        <taxon>Eukaryota</taxon>
        <taxon>Fungi</taxon>
        <taxon>Dikarya</taxon>
        <taxon>Ascomycota</taxon>
        <taxon>Pezizomycotina</taxon>
        <taxon>Sordariomycetes</taxon>
        <taxon>Hypocreomycetidae</taxon>
        <taxon>Glomerellales</taxon>
        <taxon>Glomerellaceae</taxon>
        <taxon>Colletotrichum</taxon>
        <taxon>Colletotrichum destructivum species complex</taxon>
    </lineage>
</organism>
<dbReference type="Proteomes" id="UP001322277">
    <property type="component" value="Chromosome 11"/>
</dbReference>
<name>A0AAX4J3W9_9PEZI</name>
<accession>A0AAX4J3W9</accession>
<dbReference type="AlphaFoldDB" id="A0AAX4J3W9"/>
<evidence type="ECO:0000313" key="1">
    <source>
        <dbReference type="EMBL" id="WQF90284.1"/>
    </source>
</evidence>
<gene>
    <name evidence="1" type="ORF">CDEST_15298</name>
</gene>
<sequence>MGFLVLDEDYESQARDKIQASRSPDGVLRGNLQCDITLPLFTNPPENRLACHETAQETAYVSAHISSRIHALYSQLAAHAAAAAAATATSHSSASVAPEGIALDIRIAPQSFDIYQDCDHRRYHSRRLHLHDPETLPVLPFVRKLSVKSAESYSGLGNLYGLRPLSLLVPLQCIAALPNLTTLLLPWMWERPMPYATPSTPVREHYSRPWEGPLRDARHDFGNAIAAQEKFLCGRRIPASLKNAMLHFWEPEQISVEDQSVARPDLIYPAERDPVSVGLCRLAAQIEKLDLRALVTEDLFPAAGAEDQQWLSMQRLRIEFHPLRPDGMWYFVGPQGEDPLRSAGSGDKREGGFRISETMDYPREHDIAADEEIDEEFDEYPNGDSEFDYLPDLFRTEPQRERVEPFLARFAAAVANMTSLEDAEMFAYVWWTPSESREEEYAGDAPYDNASVHRWGVRYLSGRGGGGGDGDGDGDGKTATPVVQWQVGDWRPSTAIMALFEALGTQEWLEFEFTRGRPRRTTNDII</sequence>
<keyword evidence="2" id="KW-1185">Reference proteome</keyword>
<dbReference type="GeneID" id="87951798"/>
<proteinExistence type="predicted"/>